<sequence>MNHVNDHGERDKLQDVEMDIDQKKEENKEGGDDANMMQMNGDIQGNGATNQEDAEMEEDECRSEATFRYTVENISKLKETALSPPCMVRNLPWKIMCQPRPGSERHNQKTMGFFLQCNAESDSVSWSCNASATLKLIHQTNEAESHTKKIQHLFYSKENDWGYSNFIVWNELLDSNRGFVADDKIILEVHVKADAPHGVSWDSKKHTGFVGLKNQGATCYMNSLLQTLFFTNKLRKAVYLMPTESDDSDKSVPLALQRVFYELQFSDKPVGTKKLTKSFGWETLDTFMQHDVQELCRVLLENMESKMKATVLNIRINELENKKQFKCTWVNSKLKEEKELVLYPNKNGRVSDLLEEAKKQVTLSEDGSGKLRLLEVISYKIYSIQREETLLDLLSSQGSTKSYRIEEIPLDEVNLSSNETLIPVAHFQKEVFSTFGVPFLLKIKQNEPFSAVKERVQKKLDIPDKEFEKYKFAVVVMGRVEHISDEDQNIRVDLDIFKPHAIQGANMQARPWLGLDHVNKTPKRTRYNYLEKAIKIHN</sequence>
<dbReference type="GO" id="GO:0004843">
    <property type="term" value="F:cysteine-type deubiquitinase activity"/>
    <property type="evidence" value="ECO:0007669"/>
    <property type="project" value="UniProtKB-EC"/>
</dbReference>
<dbReference type="InterPro" id="IPR028881">
    <property type="entry name" value="PAN2_UCH_dom"/>
</dbReference>
<reference evidence="11" key="1">
    <citation type="submission" date="2022-08" db="UniProtKB">
        <authorList>
            <consortium name="EnsemblMetazoa"/>
        </authorList>
    </citation>
    <scope>IDENTIFICATION</scope>
    <source>
        <strain evidence="11">05x7-T-G4-1.051#20</strain>
    </source>
</reference>
<keyword evidence="5" id="KW-0833">Ubl conjugation pathway</keyword>
<dbReference type="FunFam" id="2.60.210.10:FF:000006">
    <property type="entry name" value="Ubiquitin carboxyl-terminal hydrolase 7"/>
    <property type="match status" value="1"/>
</dbReference>
<organism evidence="11 12">
    <name type="scientific">Magallana gigas</name>
    <name type="common">Pacific oyster</name>
    <name type="synonym">Crassostrea gigas</name>
    <dbReference type="NCBI Taxonomy" id="29159"/>
    <lineage>
        <taxon>Eukaryota</taxon>
        <taxon>Metazoa</taxon>
        <taxon>Spiralia</taxon>
        <taxon>Lophotrochozoa</taxon>
        <taxon>Mollusca</taxon>
        <taxon>Bivalvia</taxon>
        <taxon>Autobranchia</taxon>
        <taxon>Pteriomorphia</taxon>
        <taxon>Ostreida</taxon>
        <taxon>Ostreoidea</taxon>
        <taxon>Ostreidae</taxon>
        <taxon>Magallana</taxon>
    </lineage>
</organism>
<dbReference type="PROSITE" id="PS00972">
    <property type="entry name" value="USP_1"/>
    <property type="match status" value="1"/>
</dbReference>
<proteinExistence type="inferred from homology"/>
<protein>
    <recommendedName>
        <fullName evidence="3">ubiquitinyl hydrolase 1</fullName>
        <ecNumber evidence="3">3.4.19.12</ecNumber>
    </recommendedName>
</protein>
<evidence type="ECO:0000313" key="11">
    <source>
        <dbReference type="EnsemblMetazoa" id="G1604.3:cds"/>
    </source>
</evidence>
<evidence type="ECO:0000259" key="9">
    <source>
        <dbReference type="PROSITE" id="PS50144"/>
    </source>
</evidence>
<dbReference type="PANTHER" id="PTHR47022">
    <property type="entry name" value="BTB AND MATH DOMAIN-CONTAINING PROTEIN 36-RELATED"/>
    <property type="match status" value="1"/>
</dbReference>
<comment type="similarity">
    <text evidence="2">Belongs to the peptidase C19 family.</text>
</comment>
<dbReference type="InterPro" id="IPR038765">
    <property type="entry name" value="Papain-like_cys_pep_sf"/>
</dbReference>
<dbReference type="InterPro" id="IPR028889">
    <property type="entry name" value="USP"/>
</dbReference>
<dbReference type="SUPFAM" id="SSF54001">
    <property type="entry name" value="Cysteine proteinases"/>
    <property type="match status" value="1"/>
</dbReference>
<dbReference type="InterPro" id="IPR029346">
    <property type="entry name" value="USP_C"/>
</dbReference>
<feature type="region of interest" description="Disordered" evidence="8">
    <location>
        <begin position="1"/>
        <end position="41"/>
    </location>
</feature>
<feature type="domain" description="USP" evidence="10">
    <location>
        <begin position="210"/>
        <end position="538"/>
    </location>
</feature>
<keyword evidence="4" id="KW-0645">Protease</keyword>
<evidence type="ECO:0000256" key="3">
    <source>
        <dbReference type="ARBA" id="ARBA00012759"/>
    </source>
</evidence>
<evidence type="ECO:0000256" key="5">
    <source>
        <dbReference type="ARBA" id="ARBA00022786"/>
    </source>
</evidence>
<evidence type="ECO:0000256" key="4">
    <source>
        <dbReference type="ARBA" id="ARBA00022670"/>
    </source>
</evidence>
<evidence type="ECO:0000259" key="10">
    <source>
        <dbReference type="PROSITE" id="PS50235"/>
    </source>
</evidence>
<comment type="catalytic activity">
    <reaction evidence="1">
        <text>Thiol-dependent hydrolysis of ester, thioester, amide, peptide and isopeptide bonds formed by the C-terminal Gly of ubiquitin (a 76-residue protein attached to proteins as an intracellular targeting signal).</text>
        <dbReference type="EC" id="3.4.19.12"/>
    </reaction>
</comment>
<dbReference type="InterPro" id="IPR018200">
    <property type="entry name" value="USP_CS"/>
</dbReference>
<feature type="compositionally biased region" description="Basic and acidic residues" evidence="8">
    <location>
        <begin position="1"/>
        <end position="31"/>
    </location>
</feature>
<dbReference type="Pfam" id="PF14533">
    <property type="entry name" value="USP7_C2"/>
    <property type="match status" value="1"/>
</dbReference>
<dbReference type="InterPro" id="IPR008974">
    <property type="entry name" value="TRAF-like"/>
</dbReference>
<dbReference type="InterPro" id="IPR002083">
    <property type="entry name" value="MATH/TRAF_dom"/>
</dbReference>
<evidence type="ECO:0000256" key="7">
    <source>
        <dbReference type="ARBA" id="ARBA00022807"/>
    </source>
</evidence>
<evidence type="ECO:0000256" key="8">
    <source>
        <dbReference type="SAM" id="MobiDB-lite"/>
    </source>
</evidence>
<dbReference type="SMART" id="SM00061">
    <property type="entry name" value="MATH"/>
    <property type="match status" value="1"/>
</dbReference>
<dbReference type="SUPFAM" id="SSF49599">
    <property type="entry name" value="TRAF domain-like"/>
    <property type="match status" value="1"/>
</dbReference>
<accession>A0A8W8IVC0</accession>
<evidence type="ECO:0000256" key="6">
    <source>
        <dbReference type="ARBA" id="ARBA00022801"/>
    </source>
</evidence>
<dbReference type="Gene3D" id="2.60.210.10">
    <property type="entry name" value="Apoptosis, Tumor Necrosis Factor Receptor Associated Protein 2, Chain A"/>
    <property type="match status" value="1"/>
</dbReference>
<evidence type="ECO:0000256" key="1">
    <source>
        <dbReference type="ARBA" id="ARBA00000707"/>
    </source>
</evidence>
<dbReference type="Gene3D" id="3.90.70.10">
    <property type="entry name" value="Cysteine proteinases"/>
    <property type="match status" value="1"/>
</dbReference>
<dbReference type="GO" id="GO:0006508">
    <property type="term" value="P:proteolysis"/>
    <property type="evidence" value="ECO:0007669"/>
    <property type="project" value="UniProtKB-KW"/>
</dbReference>
<dbReference type="Pfam" id="PF22486">
    <property type="entry name" value="MATH_2"/>
    <property type="match status" value="1"/>
</dbReference>
<keyword evidence="6" id="KW-0378">Hydrolase</keyword>
<name>A0A8W8IVC0_MAGGI</name>
<feature type="domain" description="MATH" evidence="9">
    <location>
        <begin position="64"/>
        <end position="191"/>
    </location>
</feature>
<dbReference type="Proteomes" id="UP000005408">
    <property type="component" value="Unassembled WGS sequence"/>
</dbReference>
<dbReference type="PROSITE" id="PS50235">
    <property type="entry name" value="USP_3"/>
    <property type="match status" value="1"/>
</dbReference>
<keyword evidence="7" id="KW-0788">Thiol protease</keyword>
<dbReference type="GO" id="GO:0016579">
    <property type="term" value="P:protein deubiquitination"/>
    <property type="evidence" value="ECO:0007669"/>
    <property type="project" value="InterPro"/>
</dbReference>
<dbReference type="PROSITE" id="PS50144">
    <property type="entry name" value="MATH"/>
    <property type="match status" value="1"/>
</dbReference>
<dbReference type="AlphaFoldDB" id="A0A8W8IVC0"/>
<evidence type="ECO:0000256" key="2">
    <source>
        <dbReference type="ARBA" id="ARBA00009085"/>
    </source>
</evidence>
<dbReference type="Pfam" id="PF13423">
    <property type="entry name" value="UCH_1"/>
    <property type="match status" value="1"/>
</dbReference>
<dbReference type="EC" id="3.4.19.12" evidence="3"/>
<evidence type="ECO:0000313" key="12">
    <source>
        <dbReference type="Proteomes" id="UP000005408"/>
    </source>
</evidence>
<dbReference type="EnsemblMetazoa" id="G1604.3">
    <property type="protein sequence ID" value="G1604.3:cds"/>
    <property type="gene ID" value="G1604"/>
</dbReference>
<keyword evidence="12" id="KW-1185">Reference proteome</keyword>
<dbReference type="PANTHER" id="PTHR47022:SF1">
    <property type="entry name" value="BTB AND MATH DOMAIN-CONTAINING PROTEIN 36-RELATED"/>
    <property type="match status" value="1"/>
</dbReference>